<dbReference type="SUPFAM" id="SSF101327">
    <property type="entry name" value="YgfB-like"/>
    <property type="match status" value="1"/>
</dbReference>
<dbReference type="PANTHER" id="PTHR37528">
    <property type="entry name" value="UPF0149 PROTEIN YGFB"/>
    <property type="match status" value="1"/>
</dbReference>
<protein>
    <submittedName>
        <fullName evidence="2">YecA family protein</fullName>
    </submittedName>
</protein>
<dbReference type="OrthoDB" id="9783391at2"/>
<dbReference type="Gene3D" id="1.20.120.740">
    <property type="entry name" value="YgfB uncharacterised protein family UPF0149, PF03695"/>
    <property type="match status" value="1"/>
</dbReference>
<dbReference type="Proteomes" id="UP000275012">
    <property type="component" value="Unassembled WGS sequence"/>
</dbReference>
<comment type="similarity">
    <text evidence="1">Belongs to the UPF0149 family.</text>
</comment>
<comment type="caution">
    <text evidence="2">The sequence shown here is derived from an EMBL/GenBank/DDBJ whole genome shotgun (WGS) entry which is preliminary data.</text>
</comment>
<dbReference type="InterPro" id="IPR036255">
    <property type="entry name" value="YgfB-like_sf"/>
</dbReference>
<evidence type="ECO:0000313" key="2">
    <source>
        <dbReference type="EMBL" id="RMH93311.1"/>
    </source>
</evidence>
<evidence type="ECO:0000313" key="3">
    <source>
        <dbReference type="Proteomes" id="UP000275012"/>
    </source>
</evidence>
<gene>
    <name evidence="2" type="ORF">EBB59_05325</name>
</gene>
<accession>A0A3M2HUD1</accession>
<evidence type="ECO:0000256" key="1">
    <source>
        <dbReference type="ARBA" id="ARBA00038308"/>
    </source>
</evidence>
<dbReference type="AlphaFoldDB" id="A0A3M2HUD1"/>
<dbReference type="InterPro" id="IPR011978">
    <property type="entry name" value="YgfB-like"/>
</dbReference>
<sequence length="217" mass="23081">MRRRRADVCRPGFAGGDAAGAIAALPWRGHILESVVSSSPSLPDWRHIEIALAPLQLALNPAELHGALVGWLAGGGDADGAWLGKVLADADLPQPEDRGLSELRDATVASLRDDELVFHLLLPDDDAPLAQRGNALFDWCRAFLGGFGLAAGANPPLSEEGSEALDDLAKLAMAETDSEGDEEDEEAFAEIEEFVRVATLLLHGDVVLAARPRETLH</sequence>
<dbReference type="PANTHER" id="PTHR37528:SF1">
    <property type="entry name" value="UPF0149 PROTEIN YGFB"/>
    <property type="match status" value="1"/>
</dbReference>
<proteinExistence type="inferred from homology"/>
<dbReference type="GO" id="GO:0005829">
    <property type="term" value="C:cytosol"/>
    <property type="evidence" value="ECO:0007669"/>
    <property type="project" value="TreeGrafter"/>
</dbReference>
<keyword evidence="3" id="KW-1185">Reference proteome</keyword>
<organism evidence="2 3">
    <name type="scientific">Solilutibacter pythonis</name>
    <dbReference type="NCBI Taxonomy" id="2483112"/>
    <lineage>
        <taxon>Bacteria</taxon>
        <taxon>Pseudomonadati</taxon>
        <taxon>Pseudomonadota</taxon>
        <taxon>Gammaproteobacteria</taxon>
        <taxon>Lysobacterales</taxon>
        <taxon>Lysobacteraceae</taxon>
        <taxon>Solilutibacter</taxon>
    </lineage>
</organism>
<dbReference type="Pfam" id="PF03695">
    <property type="entry name" value="UPF0149"/>
    <property type="match status" value="1"/>
</dbReference>
<dbReference type="EMBL" id="RFLY01000006">
    <property type="protein sequence ID" value="RMH93311.1"/>
    <property type="molecule type" value="Genomic_DNA"/>
</dbReference>
<name>A0A3M2HUD1_9GAMM</name>
<dbReference type="NCBIfam" id="NF003405">
    <property type="entry name" value="PRK04758.1"/>
    <property type="match status" value="1"/>
</dbReference>
<reference evidence="2 3" key="1">
    <citation type="submission" date="2018-10" db="EMBL/GenBank/DDBJ databases">
        <title>Proposal of Lysobacter pythonis sp. nov. isolated from royal pythons (Python regius).</title>
        <authorList>
            <person name="Hans-Juergen B."/>
            <person name="Huptas C."/>
            <person name="Sandra B."/>
            <person name="Igor L."/>
            <person name="Joachim S."/>
            <person name="Siegfried S."/>
            <person name="Mareike W."/>
            <person name="Peter K."/>
        </authorList>
    </citation>
    <scope>NUCLEOTIDE SEQUENCE [LARGE SCALE GENOMIC DNA]</scope>
    <source>
        <strain evidence="2 3">4284/11</strain>
    </source>
</reference>